<proteinExistence type="inferred from homology"/>
<dbReference type="SUPFAM" id="SSF48208">
    <property type="entry name" value="Six-hairpin glycosidases"/>
    <property type="match status" value="1"/>
</dbReference>
<name>A0ABV7YL89_9ACTN</name>
<dbReference type="Gene3D" id="1.50.10.10">
    <property type="match status" value="1"/>
</dbReference>
<reference evidence="4" key="1">
    <citation type="journal article" date="2019" name="Int. J. Syst. Evol. Microbiol.">
        <title>The Global Catalogue of Microorganisms (GCM) 10K type strain sequencing project: providing services to taxonomists for standard genome sequencing and annotation.</title>
        <authorList>
            <consortium name="The Broad Institute Genomics Platform"/>
            <consortium name="The Broad Institute Genome Sequencing Center for Infectious Disease"/>
            <person name="Wu L."/>
            <person name="Ma J."/>
        </authorList>
    </citation>
    <scope>NUCLEOTIDE SEQUENCE [LARGE SCALE GENOMIC DNA]</scope>
    <source>
        <strain evidence="4">CGMCC 4.7241</strain>
    </source>
</reference>
<dbReference type="InterPro" id="IPR008928">
    <property type="entry name" value="6-hairpin_glycosidase_sf"/>
</dbReference>
<organism evidence="3 4">
    <name type="scientific">Tenggerimyces flavus</name>
    <dbReference type="NCBI Taxonomy" id="1708749"/>
    <lineage>
        <taxon>Bacteria</taxon>
        <taxon>Bacillati</taxon>
        <taxon>Actinomycetota</taxon>
        <taxon>Actinomycetes</taxon>
        <taxon>Propionibacteriales</taxon>
        <taxon>Nocardioidaceae</taxon>
        <taxon>Tenggerimyces</taxon>
    </lineage>
</organism>
<sequence>MTPRLQTYATQHLEHLNTQVLPWWFSNGSDDERGGVYTCFDNAGELVSTDKYTWSQGRWAWLVGAIATEEKLSVFGADQAAARAARTADFLVAHAVLPDGSTIYQLTADGEPIAQADGTLHASIYADLFLVLGLAGAASAHAGSERAAVWTKTAQDVLASASDRIRRSEIRSEPYPVPEGMTSLAVGMMMLSASTALFRATGEAGVRDIATHWAELLIAQSSGDGLPAEFTSAAPRDTLMERHRTPGHVLELLWFLVDAGDALPDVGAKLGEWCVRLAVRSLELGWDADEGGLFRFTDRDGGPPTGARIGVPYEDLVDRTWSTKLWWPHAESLYTTALLAERYDSDELLDWHERLRDYAYATFPDPNGREWIQIRDRHGAPVDQLIGLPVKDPFHVARSLLLTARLGAA</sequence>
<keyword evidence="2" id="KW-0413">Isomerase</keyword>
<dbReference type="InterPro" id="IPR012341">
    <property type="entry name" value="6hp_glycosidase-like_sf"/>
</dbReference>
<dbReference type="Pfam" id="PF07221">
    <property type="entry name" value="GlcNAc_2-epim"/>
    <property type="match status" value="1"/>
</dbReference>
<dbReference type="Proteomes" id="UP001595699">
    <property type="component" value="Unassembled WGS sequence"/>
</dbReference>
<accession>A0ABV7YL89</accession>
<evidence type="ECO:0000256" key="1">
    <source>
        <dbReference type="ARBA" id="ARBA00008558"/>
    </source>
</evidence>
<gene>
    <name evidence="3" type="ORF">ACFOUW_26880</name>
</gene>
<comment type="similarity">
    <text evidence="1">Belongs to the N-acylglucosamine 2-epimerase family.</text>
</comment>
<dbReference type="PANTHER" id="PTHR15108">
    <property type="entry name" value="N-ACYLGLUCOSAMINE-2-EPIMERASE"/>
    <property type="match status" value="1"/>
</dbReference>
<evidence type="ECO:0000313" key="4">
    <source>
        <dbReference type="Proteomes" id="UP001595699"/>
    </source>
</evidence>
<dbReference type="EMBL" id="JBHRZH010000027">
    <property type="protein sequence ID" value="MFC3764490.1"/>
    <property type="molecule type" value="Genomic_DNA"/>
</dbReference>
<keyword evidence="4" id="KW-1185">Reference proteome</keyword>
<dbReference type="InterPro" id="IPR010819">
    <property type="entry name" value="AGE/CE"/>
</dbReference>
<protein>
    <submittedName>
        <fullName evidence="3">AGE family epimerase/isomerase</fullName>
    </submittedName>
</protein>
<dbReference type="RefSeq" id="WP_205121425.1">
    <property type="nucleotide sequence ID" value="NZ_JAFBCM010000001.1"/>
</dbReference>
<evidence type="ECO:0000256" key="2">
    <source>
        <dbReference type="ARBA" id="ARBA00023235"/>
    </source>
</evidence>
<comment type="caution">
    <text evidence="3">The sequence shown here is derived from an EMBL/GenBank/DDBJ whole genome shotgun (WGS) entry which is preliminary data.</text>
</comment>
<evidence type="ECO:0000313" key="3">
    <source>
        <dbReference type="EMBL" id="MFC3764490.1"/>
    </source>
</evidence>